<evidence type="ECO:0000259" key="2">
    <source>
        <dbReference type="Pfam" id="PF09084"/>
    </source>
</evidence>
<dbReference type="Pfam" id="PF09084">
    <property type="entry name" value="NMT1"/>
    <property type="match status" value="1"/>
</dbReference>
<evidence type="ECO:0000256" key="1">
    <source>
        <dbReference type="SAM" id="SignalP"/>
    </source>
</evidence>
<feature type="signal peptide" evidence="1">
    <location>
        <begin position="1"/>
        <end position="25"/>
    </location>
</feature>
<organism evidence="3 4">
    <name type="scientific">Vibrio halioticoli NBRC 102217</name>
    <dbReference type="NCBI Taxonomy" id="1219072"/>
    <lineage>
        <taxon>Bacteria</taxon>
        <taxon>Pseudomonadati</taxon>
        <taxon>Pseudomonadota</taxon>
        <taxon>Gammaproteobacteria</taxon>
        <taxon>Vibrionales</taxon>
        <taxon>Vibrionaceae</taxon>
        <taxon>Vibrio</taxon>
    </lineage>
</organism>
<dbReference type="PANTHER" id="PTHR31528">
    <property type="entry name" value="4-AMINO-5-HYDROXYMETHYL-2-METHYLPYRIMIDINE PHOSPHATE SYNTHASE THI11-RELATED"/>
    <property type="match status" value="1"/>
</dbReference>
<name>V5HK40_9VIBR</name>
<accession>V5HK40</accession>
<feature type="chain" id="PRO_5004735789" evidence="1">
    <location>
        <begin position="26"/>
        <end position="317"/>
    </location>
</feature>
<dbReference type="InterPro" id="IPR027939">
    <property type="entry name" value="NMT1/THI5"/>
</dbReference>
<reference evidence="3 4" key="1">
    <citation type="submission" date="2013-10" db="EMBL/GenBank/DDBJ databases">
        <authorList>
            <person name="Ichikawa N."/>
            <person name="Kimura A."/>
            <person name="Ohji S."/>
            <person name="Hosoyama A."/>
            <person name="Fujita N."/>
        </authorList>
    </citation>
    <scope>NUCLEOTIDE SEQUENCE [LARGE SCALE GENOMIC DNA]</scope>
    <source>
        <strain evidence="3 4">NBRC 102217</strain>
    </source>
</reference>
<keyword evidence="4" id="KW-1185">Reference proteome</keyword>
<feature type="domain" description="SsuA/THI5-like" evidence="2">
    <location>
        <begin position="39"/>
        <end position="251"/>
    </location>
</feature>
<dbReference type="PANTHER" id="PTHR31528:SF3">
    <property type="entry name" value="THIAMINE BIOSYNTHESIS PROTEIN HI_0357-RELATED"/>
    <property type="match status" value="1"/>
</dbReference>
<dbReference type="OrthoDB" id="5348911at2"/>
<dbReference type="SUPFAM" id="SSF53850">
    <property type="entry name" value="Periplasmic binding protein-like II"/>
    <property type="match status" value="1"/>
</dbReference>
<gene>
    <name evidence="3" type="ORF">VHA01S_024_00190</name>
</gene>
<reference evidence="3 4" key="2">
    <citation type="submission" date="2013-11" db="EMBL/GenBank/DDBJ databases">
        <title>Whole genome shotgun sequence of Vibrio halioticoli NBRC 102217.</title>
        <authorList>
            <person name="Isaki S."/>
            <person name="Kimura A."/>
            <person name="Ohji S."/>
            <person name="Hosoyama A."/>
            <person name="Fujita N."/>
            <person name="Hashimoto M."/>
            <person name="Hosoyama Y."/>
            <person name="Yamazoe A."/>
        </authorList>
    </citation>
    <scope>NUCLEOTIDE SEQUENCE [LARGE SCALE GENOMIC DNA]</scope>
    <source>
        <strain evidence="3 4">NBRC 102217</strain>
    </source>
</reference>
<dbReference type="InterPro" id="IPR015168">
    <property type="entry name" value="SsuA/THI5"/>
</dbReference>
<dbReference type="AlphaFoldDB" id="V5HK40"/>
<dbReference type="EMBL" id="BAUJ01000024">
    <property type="protein sequence ID" value="GAD89625.1"/>
    <property type="molecule type" value="Genomic_DNA"/>
</dbReference>
<keyword evidence="1" id="KW-0732">Signal</keyword>
<dbReference type="GO" id="GO:0009228">
    <property type="term" value="P:thiamine biosynthetic process"/>
    <property type="evidence" value="ECO:0007669"/>
    <property type="project" value="InterPro"/>
</dbReference>
<evidence type="ECO:0000313" key="3">
    <source>
        <dbReference type="EMBL" id="GAD89625.1"/>
    </source>
</evidence>
<proteinExistence type="predicted"/>
<dbReference type="eggNOG" id="COG0715">
    <property type="taxonomic scope" value="Bacteria"/>
</dbReference>
<dbReference type="RefSeq" id="WP_023403989.1">
    <property type="nucleotide sequence ID" value="NZ_BAUJ01000024.1"/>
</dbReference>
<sequence>MTSFKTKFSAVLASVALLFSSAVFAKEKQLTLMLDWFVNPNHGPIVIAQQKGMFAKEGLKVTIQEPADPSVPSKLVAANQVDLAISYQPSFLIDVASGLPLVWSGTLLATPLNTLTVLDNGKINTLADLKGKTVGVSVSGSDEAIIGRMLKNDGVDFSDIKIVNVGWALSSSLASGRVDTIWGGMRNFESHQLELEGYKSKSFYPEEHGIPPYDELMFVANAKHYDKDAIARFNKALELATQYIVNHPEQAWKEFVAYNPDTLDNELNHRAWLDTLTRFALRPSAMNKQRYDDYSHFMQQLNIIKTIPDSNSYLIDF</sequence>
<dbReference type="Proteomes" id="UP000017800">
    <property type="component" value="Unassembled WGS sequence"/>
</dbReference>
<comment type="caution">
    <text evidence="3">The sequence shown here is derived from an EMBL/GenBank/DDBJ whole genome shotgun (WGS) entry which is preliminary data.</text>
</comment>
<protein>
    <submittedName>
        <fullName evidence="3">Putative ABC transporter substrate-binding protein</fullName>
    </submittedName>
</protein>
<evidence type="ECO:0000313" key="4">
    <source>
        <dbReference type="Proteomes" id="UP000017800"/>
    </source>
</evidence>
<dbReference type="Gene3D" id="3.40.190.10">
    <property type="entry name" value="Periplasmic binding protein-like II"/>
    <property type="match status" value="2"/>
</dbReference>